<dbReference type="PANTHER" id="PTHR46093:SF18">
    <property type="entry name" value="FIBRONECTIN TYPE-III DOMAIN-CONTAINING PROTEIN"/>
    <property type="match status" value="1"/>
</dbReference>
<keyword evidence="1" id="KW-0880">Kelch repeat</keyword>
<keyword evidence="5" id="KW-0732">Signal</keyword>
<feature type="region of interest" description="Disordered" evidence="3">
    <location>
        <begin position="418"/>
        <end position="438"/>
    </location>
</feature>
<dbReference type="STRING" id="645134.A0A0L0H6G4"/>
<dbReference type="Gene3D" id="2.30.30.40">
    <property type="entry name" value="SH3 Domains"/>
    <property type="match status" value="1"/>
</dbReference>
<keyword evidence="4" id="KW-0812">Transmembrane</keyword>
<proteinExistence type="predicted"/>
<dbReference type="SUPFAM" id="SSF50044">
    <property type="entry name" value="SH3-domain"/>
    <property type="match status" value="1"/>
</dbReference>
<dbReference type="VEuPathDB" id="FungiDB:SPPG_08229"/>
<protein>
    <recommendedName>
        <fullName evidence="8">SH3 domain-containing protein</fullName>
    </recommendedName>
</protein>
<keyword evidence="4" id="KW-1133">Transmembrane helix</keyword>
<evidence type="ECO:0000313" key="6">
    <source>
        <dbReference type="EMBL" id="KNC96323.1"/>
    </source>
</evidence>
<evidence type="ECO:0000256" key="5">
    <source>
        <dbReference type="SAM" id="SignalP"/>
    </source>
</evidence>
<evidence type="ECO:0000313" key="7">
    <source>
        <dbReference type="Proteomes" id="UP000053201"/>
    </source>
</evidence>
<keyword evidence="7" id="KW-1185">Reference proteome</keyword>
<feature type="chain" id="PRO_5005539727" description="SH3 domain-containing protein" evidence="5">
    <location>
        <begin position="20"/>
        <end position="601"/>
    </location>
</feature>
<dbReference type="Pfam" id="PF24681">
    <property type="entry name" value="Kelch_KLHDC2_KLHL20_DRC7"/>
    <property type="match status" value="1"/>
</dbReference>
<dbReference type="PANTHER" id="PTHR46093">
    <property type="entry name" value="ACYL-COA-BINDING DOMAIN-CONTAINING PROTEIN 5"/>
    <property type="match status" value="1"/>
</dbReference>
<dbReference type="RefSeq" id="XP_016604363.1">
    <property type="nucleotide sequence ID" value="XM_016756388.1"/>
</dbReference>
<name>A0A0L0H6G4_SPIPD</name>
<evidence type="ECO:0008006" key="8">
    <source>
        <dbReference type="Google" id="ProtNLM"/>
    </source>
</evidence>
<gene>
    <name evidence="6" type="ORF">SPPG_08229</name>
</gene>
<feature type="signal peptide" evidence="5">
    <location>
        <begin position="1"/>
        <end position="19"/>
    </location>
</feature>
<evidence type="ECO:0000256" key="1">
    <source>
        <dbReference type="ARBA" id="ARBA00022441"/>
    </source>
</evidence>
<organism evidence="6 7">
    <name type="scientific">Spizellomyces punctatus (strain DAOM BR117)</name>
    <dbReference type="NCBI Taxonomy" id="645134"/>
    <lineage>
        <taxon>Eukaryota</taxon>
        <taxon>Fungi</taxon>
        <taxon>Fungi incertae sedis</taxon>
        <taxon>Chytridiomycota</taxon>
        <taxon>Chytridiomycota incertae sedis</taxon>
        <taxon>Chytridiomycetes</taxon>
        <taxon>Spizellomycetales</taxon>
        <taxon>Spizellomycetaceae</taxon>
        <taxon>Spizellomyces</taxon>
    </lineage>
</organism>
<evidence type="ECO:0000256" key="3">
    <source>
        <dbReference type="SAM" id="MobiDB-lite"/>
    </source>
</evidence>
<reference evidence="6 7" key="1">
    <citation type="submission" date="2009-08" db="EMBL/GenBank/DDBJ databases">
        <title>The Genome Sequence of Spizellomyces punctatus strain DAOM BR117.</title>
        <authorList>
            <consortium name="The Broad Institute Genome Sequencing Platform"/>
            <person name="Russ C."/>
            <person name="Cuomo C."/>
            <person name="Shea T."/>
            <person name="Young S.K."/>
            <person name="Zeng Q."/>
            <person name="Koehrsen M."/>
            <person name="Haas B."/>
            <person name="Borodovsky M."/>
            <person name="Guigo R."/>
            <person name="Alvarado L."/>
            <person name="Berlin A."/>
            <person name="Bochicchio J."/>
            <person name="Borenstein D."/>
            <person name="Chapman S."/>
            <person name="Chen Z."/>
            <person name="Engels R."/>
            <person name="Freedman E."/>
            <person name="Gellesch M."/>
            <person name="Goldberg J."/>
            <person name="Griggs A."/>
            <person name="Gujja S."/>
            <person name="Heiman D."/>
            <person name="Hepburn T."/>
            <person name="Howarth C."/>
            <person name="Jen D."/>
            <person name="Larson L."/>
            <person name="Lewis B."/>
            <person name="Mehta T."/>
            <person name="Park D."/>
            <person name="Pearson M."/>
            <person name="Roberts A."/>
            <person name="Saif S."/>
            <person name="Shenoy N."/>
            <person name="Sisk P."/>
            <person name="Stolte C."/>
            <person name="Sykes S."/>
            <person name="Thomson T."/>
            <person name="Walk T."/>
            <person name="White J."/>
            <person name="Yandava C."/>
            <person name="Burger G."/>
            <person name="Gray M.W."/>
            <person name="Holland P.W.H."/>
            <person name="King N."/>
            <person name="Lang F.B.F."/>
            <person name="Roger A.J."/>
            <person name="Ruiz-Trillo I."/>
            <person name="Lander E."/>
            <person name="Nusbaum C."/>
        </authorList>
    </citation>
    <scope>NUCLEOTIDE SEQUENCE [LARGE SCALE GENOMIC DNA]</scope>
    <source>
        <strain evidence="6 7">DAOM BR117</strain>
    </source>
</reference>
<evidence type="ECO:0000256" key="2">
    <source>
        <dbReference type="ARBA" id="ARBA00022737"/>
    </source>
</evidence>
<dbReference type="EMBL" id="KQ257469">
    <property type="protein sequence ID" value="KNC96323.1"/>
    <property type="molecule type" value="Genomic_DNA"/>
</dbReference>
<dbReference type="Gene3D" id="2.120.10.80">
    <property type="entry name" value="Kelch-type beta propeller"/>
    <property type="match status" value="2"/>
</dbReference>
<evidence type="ECO:0000256" key="4">
    <source>
        <dbReference type="SAM" id="Phobius"/>
    </source>
</evidence>
<keyword evidence="4" id="KW-0472">Membrane</keyword>
<dbReference type="AlphaFoldDB" id="A0A0L0H6G4"/>
<dbReference type="OrthoDB" id="5595608at2759"/>
<dbReference type="InterPro" id="IPR015915">
    <property type="entry name" value="Kelch-typ_b-propeller"/>
</dbReference>
<dbReference type="Proteomes" id="UP000053201">
    <property type="component" value="Unassembled WGS sequence"/>
</dbReference>
<dbReference type="SUPFAM" id="SSF117281">
    <property type="entry name" value="Kelch motif"/>
    <property type="match status" value="2"/>
</dbReference>
<feature type="region of interest" description="Disordered" evidence="3">
    <location>
        <begin position="540"/>
        <end position="561"/>
    </location>
</feature>
<accession>A0A0L0H6G4</accession>
<sequence length="601" mass="65438">MGIYITFLIGWITLWSVRAQQNLSVEVPFRWGHVGIGVQGRVMVVGGVETVVEDVNEVFPVSTVPTLFYTPSTSTLTVLSTSGTFPPSIGHACTFIETDGGVYCMGGYEGTAPALAPRSRRGVWRFSLQKGDWSVVAVNGFFNTFGGVEDDTGVADGQVVFINRSLVLVGGRGSCWSCGAVGTGETAVQGTISLLDGTQVRVVHEPAGGLYGHCTVQVNNNVYTLFGNTTTNGGNNQTWVLGLGTTPPVISSLLLLPIGFSPPVRLFPTCTVNGNTIIVTGGISPNGTYLTDTWVLNLSTLVWTSMPVTGLIPPPRIRPALFQLGNGVIGLQGGLRRDRVVDTGLYALDTRTRRWEQVVISRLETPLPTPPIREPEGTSKWLTIGLPIVVAITAISVLILAIGLWRFWIRYRNDHTIEPRQDDHTSKPPPSPSRDSVITVQPTIPPFPDRHLSPVPQPLYTLPNDPLQSLPQPRHPINLTKPYTAAHEHTPTRPDETLVTPSDTLTIRKVYKDGWCVGMNVTTRTGGYFPVGVVNSREWETSSMHSRQSDETSNSTSTLCSPPDGVLKVLEELDWALETGVLDLETYFGRRKRVFFSIGWG</sequence>
<keyword evidence="2" id="KW-0677">Repeat</keyword>
<dbReference type="GeneID" id="27691403"/>
<feature type="transmembrane region" description="Helical" evidence="4">
    <location>
        <begin position="381"/>
        <end position="405"/>
    </location>
</feature>
<dbReference type="InterPro" id="IPR036028">
    <property type="entry name" value="SH3-like_dom_sf"/>
</dbReference>
<dbReference type="InParanoid" id="A0A0L0H6G4"/>
<feature type="compositionally biased region" description="Polar residues" evidence="3">
    <location>
        <begin position="541"/>
        <end position="560"/>
    </location>
</feature>